<evidence type="ECO:0000313" key="2">
    <source>
        <dbReference type="Proteomes" id="UP000199347"/>
    </source>
</evidence>
<proteinExistence type="predicted"/>
<keyword evidence="2" id="KW-1185">Reference proteome</keyword>
<protein>
    <submittedName>
        <fullName evidence="1">Uncharacterized protein</fullName>
    </submittedName>
</protein>
<evidence type="ECO:0000313" key="1">
    <source>
        <dbReference type="EMBL" id="SCZ37320.1"/>
    </source>
</evidence>
<dbReference type="STRING" id="1120955.SAMN03080610_02150"/>
<gene>
    <name evidence="1" type="ORF">SAMN03080610_02150</name>
</gene>
<name>A0A1G5NL41_AFIMA</name>
<dbReference type="AlphaFoldDB" id="A0A1G5NL41"/>
<sequence length="79" mass="8666">MVNIGNINNETGGQISINDLRHISLPPELVDKILQLNAADKDIQSRIGEVKAVSREVLKKVFVKAGAEKLISVLDDIFL</sequence>
<reference evidence="1 2" key="1">
    <citation type="submission" date="2016-10" db="EMBL/GenBank/DDBJ databases">
        <authorList>
            <person name="de Groot N.N."/>
        </authorList>
    </citation>
    <scope>NUCLEOTIDE SEQUENCE [LARGE SCALE GENOMIC DNA]</scope>
    <source>
        <strain evidence="1 2">DSM 2698</strain>
    </source>
</reference>
<organism evidence="1 2">
    <name type="scientific">Afifella marina DSM 2698</name>
    <dbReference type="NCBI Taxonomy" id="1120955"/>
    <lineage>
        <taxon>Bacteria</taxon>
        <taxon>Pseudomonadati</taxon>
        <taxon>Pseudomonadota</taxon>
        <taxon>Alphaproteobacteria</taxon>
        <taxon>Hyphomicrobiales</taxon>
        <taxon>Afifellaceae</taxon>
        <taxon>Afifella</taxon>
    </lineage>
</organism>
<dbReference type="EMBL" id="FMVW01000004">
    <property type="protein sequence ID" value="SCZ37320.1"/>
    <property type="molecule type" value="Genomic_DNA"/>
</dbReference>
<dbReference type="Proteomes" id="UP000199347">
    <property type="component" value="Unassembled WGS sequence"/>
</dbReference>
<dbReference type="RefSeq" id="WP_200170512.1">
    <property type="nucleotide sequence ID" value="NZ_FMVW01000004.1"/>
</dbReference>
<accession>A0A1G5NL41</accession>